<feature type="transmembrane region" description="Helical" evidence="2">
    <location>
        <begin position="159"/>
        <end position="180"/>
    </location>
</feature>
<evidence type="ECO:0000313" key="4">
    <source>
        <dbReference type="Proteomes" id="UP001156974"/>
    </source>
</evidence>
<comment type="caution">
    <text evidence="3">The sequence shown here is derived from an EMBL/GenBank/DDBJ whole genome shotgun (WGS) entry which is preliminary data.</text>
</comment>
<dbReference type="EMBL" id="JAKUMG010000004">
    <property type="protein sequence ID" value="MDI4669423.1"/>
    <property type="molecule type" value="Genomic_DNA"/>
</dbReference>
<evidence type="ECO:0000313" key="3">
    <source>
        <dbReference type="EMBL" id="MDI4669423.1"/>
    </source>
</evidence>
<keyword evidence="2" id="KW-0472">Membrane</keyword>
<evidence type="ECO:0000256" key="2">
    <source>
        <dbReference type="SAM" id="Phobius"/>
    </source>
</evidence>
<keyword evidence="2" id="KW-1133">Transmembrane helix</keyword>
<dbReference type="RefSeq" id="WP_175082287.1">
    <property type="nucleotide sequence ID" value="NZ_JAKUMG010000004.1"/>
</dbReference>
<keyword evidence="1" id="KW-0175">Coiled coil</keyword>
<gene>
    <name evidence="3" type="ORF">MKZ47_09975</name>
</gene>
<name>A0ABT6TZV0_9GAMM</name>
<feature type="coiled-coil region" evidence="1">
    <location>
        <begin position="101"/>
        <end position="135"/>
    </location>
</feature>
<evidence type="ECO:0000256" key="1">
    <source>
        <dbReference type="SAM" id="Coils"/>
    </source>
</evidence>
<dbReference type="Proteomes" id="UP001156974">
    <property type="component" value="Unassembled WGS sequence"/>
</dbReference>
<accession>A0ABT6TZV0</accession>
<sequence length="189" mass="21058">MAEKFRVMFAGLEAGVDQAQATEQLAAKLKTTTDKVATLFEHKPLFAPSEQDKALKQAKLLASVGIKAKLQPINQAATSSSQSSNTAAQTKEREERIFDALDYITSSLIRLEEKLDDLEQRLPELENNSVADSDDSWQEDDLLLEDELTEPVKKRSNTLLYSLIAMVIVLLIILGVVELFPELFSFLES</sequence>
<reference evidence="3 4" key="1">
    <citation type="submission" date="2022-02" db="EMBL/GenBank/DDBJ databases">
        <title>Genome analysis of Beneficial Microorganisms for Coral consortium from Pocillopora damicornis.</title>
        <authorList>
            <person name="Rosado P.M."/>
            <person name="Cardoso P.M."/>
            <person name="Rosado J.G."/>
            <person name="Schultz J."/>
            <person name="Rocha U."/>
            <person name="Costa T.K."/>
            <person name="Peixoto R.S."/>
        </authorList>
    </citation>
    <scope>NUCLEOTIDE SEQUENCE [LARGE SCALE GENOMIC DNA]</scope>
    <source>
        <strain evidence="3 4">BMC5</strain>
    </source>
</reference>
<protein>
    <submittedName>
        <fullName evidence="3">Uncharacterized protein</fullName>
    </submittedName>
</protein>
<proteinExistence type="predicted"/>
<keyword evidence="4" id="KW-1185">Reference proteome</keyword>
<keyword evidence="2" id="KW-0812">Transmembrane</keyword>
<organism evidence="3 4">
    <name type="scientific">Pseudoalteromonas shioyasakiensis</name>
    <dbReference type="NCBI Taxonomy" id="1190813"/>
    <lineage>
        <taxon>Bacteria</taxon>
        <taxon>Pseudomonadati</taxon>
        <taxon>Pseudomonadota</taxon>
        <taxon>Gammaproteobacteria</taxon>
        <taxon>Alteromonadales</taxon>
        <taxon>Pseudoalteromonadaceae</taxon>
        <taxon>Pseudoalteromonas</taxon>
    </lineage>
</organism>